<organism evidence="7 8">
    <name type="scientific">Haloarcula argentinensis</name>
    <dbReference type="NCBI Taxonomy" id="43776"/>
    <lineage>
        <taxon>Archaea</taxon>
        <taxon>Methanobacteriati</taxon>
        <taxon>Methanobacteriota</taxon>
        <taxon>Stenosarchaea group</taxon>
        <taxon>Halobacteria</taxon>
        <taxon>Halobacteriales</taxon>
        <taxon>Haloarculaceae</taxon>
        <taxon>Haloarcula</taxon>
    </lineage>
</organism>
<dbReference type="InterPro" id="IPR002797">
    <property type="entry name" value="Polysacc_synth"/>
</dbReference>
<keyword evidence="3 6" id="KW-0812">Transmembrane</keyword>
<feature type="transmembrane region" description="Helical" evidence="6">
    <location>
        <begin position="165"/>
        <end position="196"/>
    </location>
</feature>
<evidence type="ECO:0000256" key="6">
    <source>
        <dbReference type="SAM" id="Phobius"/>
    </source>
</evidence>
<feature type="transmembrane region" description="Helical" evidence="6">
    <location>
        <begin position="216"/>
        <end position="236"/>
    </location>
</feature>
<feature type="transmembrane region" description="Helical" evidence="6">
    <location>
        <begin position="256"/>
        <end position="278"/>
    </location>
</feature>
<keyword evidence="5 6" id="KW-0472">Membrane</keyword>
<comment type="caution">
    <text evidence="7">The sequence shown here is derived from an EMBL/GenBank/DDBJ whole genome shotgun (WGS) entry which is preliminary data.</text>
</comment>
<evidence type="ECO:0000256" key="3">
    <source>
        <dbReference type="ARBA" id="ARBA00022692"/>
    </source>
</evidence>
<dbReference type="EMBL" id="WOWA01000003">
    <property type="protein sequence ID" value="NLV12635.1"/>
    <property type="molecule type" value="Genomic_DNA"/>
</dbReference>
<dbReference type="PANTHER" id="PTHR30250">
    <property type="entry name" value="PST FAMILY PREDICTED COLANIC ACID TRANSPORTER"/>
    <property type="match status" value="1"/>
</dbReference>
<feature type="transmembrane region" description="Helical" evidence="6">
    <location>
        <begin position="84"/>
        <end position="107"/>
    </location>
</feature>
<name>A0A847UG92_HALAR</name>
<dbReference type="RefSeq" id="WP_170096227.1">
    <property type="nucleotide sequence ID" value="NZ_WOWA01000003.1"/>
</dbReference>
<feature type="transmembrane region" description="Helical" evidence="6">
    <location>
        <begin position="450"/>
        <end position="474"/>
    </location>
</feature>
<dbReference type="AlphaFoldDB" id="A0A847UG92"/>
<feature type="transmembrane region" description="Helical" evidence="6">
    <location>
        <begin position="427"/>
        <end position="444"/>
    </location>
</feature>
<evidence type="ECO:0000256" key="4">
    <source>
        <dbReference type="ARBA" id="ARBA00022989"/>
    </source>
</evidence>
<keyword evidence="4 6" id="KW-1133">Transmembrane helix</keyword>
<feature type="transmembrane region" description="Helical" evidence="6">
    <location>
        <begin position="373"/>
        <end position="406"/>
    </location>
</feature>
<sequence length="494" mass="54232">MSDTDVVAIGKSGLLIFIGTALSMVAGFIFRVALSNYLTGDVFGSVMLVISMLGIISIPTVLGLNQGVVKFLSTTKNSKEENSYVTLSLMISGVVSIFAVIVLLIFIDSVHSVLFDATVDRMFILIFILCIPLISLNKVLKGALHGKMDTRRFVIHSKIFQPSSRLILAVGAAILLGSGFSVIGGILFAYFFTFIFGLKLLYSSGLKIEFNKEIDVFPLIKFSLPLVISSSIYIILTKIDRILIGYYINPFSVGQYEVAMTISLLLGLFHSTFSFLLFPKISELESKNSTEEIPPLYSHTTKWILACTTPAFIILLLRPDFLISLFGSQYPVQDIHPILIIVSTGLFIDAVVGPNGDALLGFGKSRHVLYYNLVAVVVNLVLNIVLIPIHGLIGAAVASLIGYVLMNGLKSFDLYFNHNISIINWPAIKMMLAGALLTVPSLLFTETYQIAVEFAFLSLVGATSIIFSFFVLYLGDDMTENDIQLIKELVNRLK</sequence>
<gene>
    <name evidence="7" type="ORF">GOC77_05000</name>
</gene>
<dbReference type="Pfam" id="PF01943">
    <property type="entry name" value="Polysacc_synt"/>
    <property type="match status" value="1"/>
</dbReference>
<dbReference type="PANTHER" id="PTHR30250:SF11">
    <property type="entry name" value="O-ANTIGEN TRANSPORTER-RELATED"/>
    <property type="match status" value="1"/>
</dbReference>
<feature type="transmembrane region" description="Helical" evidence="6">
    <location>
        <begin position="42"/>
        <end position="64"/>
    </location>
</feature>
<feature type="transmembrane region" description="Helical" evidence="6">
    <location>
        <begin position="335"/>
        <end position="353"/>
    </location>
</feature>
<feature type="transmembrane region" description="Helical" evidence="6">
    <location>
        <begin position="12"/>
        <end position="30"/>
    </location>
</feature>
<dbReference type="Proteomes" id="UP000641625">
    <property type="component" value="Unassembled WGS sequence"/>
</dbReference>
<dbReference type="InterPro" id="IPR050833">
    <property type="entry name" value="Poly_Biosynth_Transport"/>
</dbReference>
<protein>
    <submittedName>
        <fullName evidence="7">Oligosaccharide flippase family protein</fullName>
    </submittedName>
</protein>
<evidence type="ECO:0000256" key="1">
    <source>
        <dbReference type="ARBA" id="ARBA00004651"/>
    </source>
</evidence>
<feature type="transmembrane region" description="Helical" evidence="6">
    <location>
        <begin position="122"/>
        <end position="144"/>
    </location>
</feature>
<evidence type="ECO:0000256" key="5">
    <source>
        <dbReference type="ARBA" id="ARBA00023136"/>
    </source>
</evidence>
<proteinExistence type="predicted"/>
<accession>A0A847UG92</accession>
<keyword evidence="2" id="KW-1003">Cell membrane</keyword>
<dbReference type="CDD" id="cd13128">
    <property type="entry name" value="MATE_Wzx_like"/>
    <property type="match status" value="1"/>
</dbReference>
<dbReference type="GO" id="GO:0005886">
    <property type="term" value="C:plasma membrane"/>
    <property type="evidence" value="ECO:0007669"/>
    <property type="project" value="UniProtKB-SubCell"/>
</dbReference>
<evidence type="ECO:0000256" key="2">
    <source>
        <dbReference type="ARBA" id="ARBA00022475"/>
    </source>
</evidence>
<evidence type="ECO:0000313" key="7">
    <source>
        <dbReference type="EMBL" id="NLV12635.1"/>
    </source>
</evidence>
<evidence type="ECO:0000313" key="8">
    <source>
        <dbReference type="Proteomes" id="UP000641625"/>
    </source>
</evidence>
<comment type="subcellular location">
    <subcellularLocation>
        <location evidence="1">Cell membrane</location>
        <topology evidence="1">Multi-pass membrane protein</topology>
    </subcellularLocation>
</comment>
<reference evidence="7" key="1">
    <citation type="submission" date="2019-12" db="EMBL/GenBank/DDBJ databases">
        <title>Whole genome sequencing of Haloarcula argentinensis strain pws5.</title>
        <authorList>
            <person name="Verma D.K."/>
            <person name="Gopal K."/>
            <person name="Prasad E.S."/>
        </authorList>
    </citation>
    <scope>NUCLEOTIDE SEQUENCE</scope>
    <source>
        <strain evidence="7">Pws5</strain>
    </source>
</reference>